<dbReference type="PANTHER" id="PTHR42978:SF2">
    <property type="entry name" value="102 KBASES UNSTABLE REGION: FROM 1 TO 119443"/>
    <property type="match status" value="1"/>
</dbReference>
<accession>A0ABD5V9D4</accession>
<dbReference type="InterPro" id="IPR001279">
    <property type="entry name" value="Metallo-B-lactamas"/>
</dbReference>
<dbReference type="SMART" id="SM00849">
    <property type="entry name" value="Lactamase_B"/>
    <property type="match status" value="1"/>
</dbReference>
<organism evidence="7 8">
    <name type="scientific">Halorubellus litoreus</name>
    <dbReference type="NCBI Taxonomy" id="755308"/>
    <lineage>
        <taxon>Archaea</taxon>
        <taxon>Methanobacteriati</taxon>
        <taxon>Methanobacteriota</taxon>
        <taxon>Stenosarchaea group</taxon>
        <taxon>Halobacteria</taxon>
        <taxon>Halobacteriales</taxon>
        <taxon>Halorubellaceae</taxon>
        <taxon>Halorubellus</taxon>
    </lineage>
</organism>
<protein>
    <submittedName>
        <fullName evidence="7">N-acyl homoserine lactonase family protein</fullName>
    </submittedName>
</protein>
<dbReference type="SUPFAM" id="SSF56281">
    <property type="entry name" value="Metallo-hydrolase/oxidoreductase"/>
    <property type="match status" value="1"/>
</dbReference>
<keyword evidence="5" id="KW-0862">Zinc</keyword>
<evidence type="ECO:0000313" key="8">
    <source>
        <dbReference type="Proteomes" id="UP001596395"/>
    </source>
</evidence>
<dbReference type="GO" id="GO:0016787">
    <property type="term" value="F:hydrolase activity"/>
    <property type="evidence" value="ECO:0007669"/>
    <property type="project" value="UniProtKB-KW"/>
</dbReference>
<keyword evidence="8" id="KW-1185">Reference proteome</keyword>
<gene>
    <name evidence="7" type="ORF">ACFQGB_03330</name>
</gene>
<dbReference type="Proteomes" id="UP001596395">
    <property type="component" value="Unassembled WGS sequence"/>
</dbReference>
<evidence type="ECO:0000256" key="3">
    <source>
        <dbReference type="ARBA" id="ARBA00022723"/>
    </source>
</evidence>
<dbReference type="EMBL" id="JBHSXN010000001">
    <property type="protein sequence ID" value="MFC6951885.1"/>
    <property type="molecule type" value="Genomic_DNA"/>
</dbReference>
<dbReference type="CDD" id="cd07729">
    <property type="entry name" value="AHL_lactonase_MBL-fold"/>
    <property type="match status" value="1"/>
</dbReference>
<proteinExistence type="inferred from homology"/>
<sequence>MTADHLYTLNTGHWTFDFSMAVQMTNLGEPYAGTCPVYLVEHPEGTVLFDTGLSYDMKENPTEYGPDGAPHMAEFVDAIEMDESQRVEHLLEDVGYGPGDVDVVVMSHLHTDHAGNLDLFVDAGCEIVVQKEELRYAWAPDGVQRLFYLTGDLLPLRRLDANVTPIEGEYDVFGDGSVVAFPTPGHSPGHQSLQLELPDAGTVILAADAANHRQGYEEELAASFAWSLEASVDSIRDVKHRERIHDADVYVHHDPDDIGSLPEPPEALE</sequence>
<name>A0ABD5V9D4_9EURY</name>
<dbReference type="AlphaFoldDB" id="A0ABD5V9D4"/>
<keyword evidence="3" id="KW-0479">Metal-binding</keyword>
<dbReference type="RefSeq" id="WP_336348893.1">
    <property type="nucleotide sequence ID" value="NZ_JAZAQL010000001.1"/>
</dbReference>
<dbReference type="InterPro" id="IPR036866">
    <property type="entry name" value="RibonucZ/Hydroxyglut_hydro"/>
</dbReference>
<evidence type="ECO:0000259" key="6">
    <source>
        <dbReference type="SMART" id="SM00849"/>
    </source>
</evidence>
<comment type="caution">
    <text evidence="7">The sequence shown here is derived from an EMBL/GenBank/DDBJ whole genome shotgun (WGS) entry which is preliminary data.</text>
</comment>
<comment type="cofactor">
    <cofactor evidence="1">
        <name>Zn(2+)</name>
        <dbReference type="ChEBI" id="CHEBI:29105"/>
    </cofactor>
</comment>
<evidence type="ECO:0000256" key="5">
    <source>
        <dbReference type="ARBA" id="ARBA00022833"/>
    </source>
</evidence>
<keyword evidence="4" id="KW-0378">Hydrolase</keyword>
<comment type="similarity">
    <text evidence="2">Belongs to the metallo-beta-lactamase superfamily.</text>
</comment>
<dbReference type="Pfam" id="PF00753">
    <property type="entry name" value="Lactamase_B"/>
    <property type="match status" value="1"/>
</dbReference>
<dbReference type="GO" id="GO:0046872">
    <property type="term" value="F:metal ion binding"/>
    <property type="evidence" value="ECO:0007669"/>
    <property type="project" value="UniProtKB-KW"/>
</dbReference>
<evidence type="ECO:0000313" key="7">
    <source>
        <dbReference type="EMBL" id="MFC6951885.1"/>
    </source>
</evidence>
<feature type="domain" description="Metallo-beta-lactamase" evidence="6">
    <location>
        <begin position="34"/>
        <end position="253"/>
    </location>
</feature>
<evidence type="ECO:0000256" key="1">
    <source>
        <dbReference type="ARBA" id="ARBA00001947"/>
    </source>
</evidence>
<evidence type="ECO:0000256" key="4">
    <source>
        <dbReference type="ARBA" id="ARBA00022801"/>
    </source>
</evidence>
<reference evidence="7 8" key="1">
    <citation type="journal article" date="2019" name="Int. J. Syst. Evol. Microbiol.">
        <title>The Global Catalogue of Microorganisms (GCM) 10K type strain sequencing project: providing services to taxonomists for standard genome sequencing and annotation.</title>
        <authorList>
            <consortium name="The Broad Institute Genomics Platform"/>
            <consortium name="The Broad Institute Genome Sequencing Center for Infectious Disease"/>
            <person name="Wu L."/>
            <person name="Ma J."/>
        </authorList>
    </citation>
    <scope>NUCLEOTIDE SEQUENCE [LARGE SCALE GENOMIC DNA]</scope>
    <source>
        <strain evidence="7 8">GX26</strain>
    </source>
</reference>
<dbReference type="InterPro" id="IPR051013">
    <property type="entry name" value="MBL_superfamily_lactonases"/>
</dbReference>
<dbReference type="Gene3D" id="3.60.15.10">
    <property type="entry name" value="Ribonuclease Z/Hydroxyacylglutathione hydrolase-like"/>
    <property type="match status" value="1"/>
</dbReference>
<dbReference type="PANTHER" id="PTHR42978">
    <property type="entry name" value="QUORUM-QUENCHING LACTONASE YTNP-RELATED-RELATED"/>
    <property type="match status" value="1"/>
</dbReference>
<evidence type="ECO:0000256" key="2">
    <source>
        <dbReference type="ARBA" id="ARBA00007749"/>
    </source>
</evidence>